<dbReference type="Proteomes" id="UP000239907">
    <property type="component" value="Unassembled WGS sequence"/>
</dbReference>
<protein>
    <recommendedName>
        <fullName evidence="3">Phytanoyl-CoA dioxygenase</fullName>
    </recommendedName>
</protein>
<evidence type="ECO:0008006" key="3">
    <source>
        <dbReference type="Google" id="ProtNLM"/>
    </source>
</evidence>
<sequence>MMPSSWLGMIEAFESEGFEIYKGVFNPDEIDKFRVISDALAAEEKKACVRGIAAKSAGILELAESNALRQFLPADYLLVRSILFDKTPEENWPVPWHQDLSIAVREKKEVEGYGPWSVKDRVVHVQPTSEVLQQMLTLRVHIDPTSESNGALRVIRSSNKSGKMKRHPWLKL</sequence>
<dbReference type="AlphaFoldDB" id="A0A2S7U207"/>
<dbReference type="Gene3D" id="2.60.120.620">
    <property type="entry name" value="q2cbj1_9rhob like domain"/>
    <property type="match status" value="1"/>
</dbReference>
<dbReference type="RefSeq" id="WP_165788802.1">
    <property type="nucleotide sequence ID" value="NZ_MQWA01000001.1"/>
</dbReference>
<evidence type="ECO:0000313" key="1">
    <source>
        <dbReference type="EMBL" id="PQJ29025.1"/>
    </source>
</evidence>
<organism evidence="1 2">
    <name type="scientific">Rubritalea profundi</name>
    <dbReference type="NCBI Taxonomy" id="1658618"/>
    <lineage>
        <taxon>Bacteria</taxon>
        <taxon>Pseudomonadati</taxon>
        <taxon>Verrucomicrobiota</taxon>
        <taxon>Verrucomicrobiia</taxon>
        <taxon>Verrucomicrobiales</taxon>
        <taxon>Rubritaleaceae</taxon>
        <taxon>Rubritalea</taxon>
    </lineage>
</organism>
<dbReference type="EMBL" id="MQWA01000001">
    <property type="protein sequence ID" value="PQJ29025.1"/>
    <property type="molecule type" value="Genomic_DNA"/>
</dbReference>
<proteinExistence type="predicted"/>
<evidence type="ECO:0000313" key="2">
    <source>
        <dbReference type="Proteomes" id="UP000239907"/>
    </source>
</evidence>
<accession>A0A2S7U207</accession>
<dbReference type="GO" id="GO:0016706">
    <property type="term" value="F:2-oxoglutarate-dependent dioxygenase activity"/>
    <property type="evidence" value="ECO:0007669"/>
    <property type="project" value="UniProtKB-ARBA"/>
</dbReference>
<keyword evidence="2" id="KW-1185">Reference proteome</keyword>
<dbReference type="InterPro" id="IPR008775">
    <property type="entry name" value="Phytyl_CoA_dOase-like"/>
</dbReference>
<dbReference type="SUPFAM" id="SSF51197">
    <property type="entry name" value="Clavaminate synthase-like"/>
    <property type="match status" value="1"/>
</dbReference>
<reference evidence="1 2" key="1">
    <citation type="submission" date="2016-12" db="EMBL/GenBank/DDBJ databases">
        <title>Study of bacterial adaptation to deep sea.</title>
        <authorList>
            <person name="Song J."/>
            <person name="Yoshizawa S."/>
            <person name="Kogure K."/>
        </authorList>
    </citation>
    <scope>NUCLEOTIDE SEQUENCE [LARGE SCALE GENOMIC DNA]</scope>
    <source>
        <strain evidence="1 2">SAORIC-165</strain>
    </source>
</reference>
<comment type="caution">
    <text evidence="1">The sequence shown here is derived from an EMBL/GenBank/DDBJ whole genome shotgun (WGS) entry which is preliminary data.</text>
</comment>
<gene>
    <name evidence="1" type="ORF">BSZ32_11350</name>
</gene>
<name>A0A2S7U207_9BACT</name>
<dbReference type="Pfam" id="PF05721">
    <property type="entry name" value="PhyH"/>
    <property type="match status" value="1"/>
</dbReference>